<reference evidence="3 4" key="1">
    <citation type="journal article" date="2020" name="Cell">
        <title>Large-Scale Comparative Analyses of Tick Genomes Elucidate Their Genetic Diversity and Vector Capacities.</title>
        <authorList>
            <consortium name="Tick Genome and Microbiome Consortium (TIGMIC)"/>
            <person name="Jia N."/>
            <person name="Wang J."/>
            <person name="Shi W."/>
            <person name="Du L."/>
            <person name="Sun Y."/>
            <person name="Zhan W."/>
            <person name="Jiang J.F."/>
            <person name="Wang Q."/>
            <person name="Zhang B."/>
            <person name="Ji P."/>
            <person name="Bell-Sakyi L."/>
            <person name="Cui X.M."/>
            <person name="Yuan T.T."/>
            <person name="Jiang B.G."/>
            <person name="Yang W.F."/>
            <person name="Lam T.T."/>
            <person name="Chang Q.C."/>
            <person name="Ding S.J."/>
            <person name="Wang X.J."/>
            <person name="Zhu J.G."/>
            <person name="Ruan X.D."/>
            <person name="Zhao L."/>
            <person name="Wei J.T."/>
            <person name="Ye R.Z."/>
            <person name="Que T.C."/>
            <person name="Du C.H."/>
            <person name="Zhou Y.H."/>
            <person name="Cheng J.X."/>
            <person name="Dai P.F."/>
            <person name="Guo W.B."/>
            <person name="Han X.H."/>
            <person name="Huang E.J."/>
            <person name="Li L.F."/>
            <person name="Wei W."/>
            <person name="Gao Y.C."/>
            <person name="Liu J.Z."/>
            <person name="Shao H.Z."/>
            <person name="Wang X."/>
            <person name="Wang C.C."/>
            <person name="Yang T.C."/>
            <person name="Huo Q.B."/>
            <person name="Li W."/>
            <person name="Chen H.Y."/>
            <person name="Chen S.E."/>
            <person name="Zhou L.G."/>
            <person name="Ni X.B."/>
            <person name="Tian J.H."/>
            <person name="Sheng Y."/>
            <person name="Liu T."/>
            <person name="Pan Y.S."/>
            <person name="Xia L.Y."/>
            <person name="Li J."/>
            <person name="Zhao F."/>
            <person name="Cao W.C."/>
        </authorList>
    </citation>
    <scope>NUCLEOTIDE SEQUENCE [LARGE SCALE GENOMIC DNA]</scope>
    <source>
        <strain evidence="3">HaeL-2018</strain>
    </source>
</reference>
<accession>A0A9J6GHH5</accession>
<feature type="compositionally biased region" description="Basic residues" evidence="2">
    <location>
        <begin position="179"/>
        <end position="204"/>
    </location>
</feature>
<organism evidence="3 4">
    <name type="scientific">Haemaphysalis longicornis</name>
    <name type="common">Bush tick</name>
    <dbReference type="NCBI Taxonomy" id="44386"/>
    <lineage>
        <taxon>Eukaryota</taxon>
        <taxon>Metazoa</taxon>
        <taxon>Ecdysozoa</taxon>
        <taxon>Arthropoda</taxon>
        <taxon>Chelicerata</taxon>
        <taxon>Arachnida</taxon>
        <taxon>Acari</taxon>
        <taxon>Parasitiformes</taxon>
        <taxon>Ixodida</taxon>
        <taxon>Ixodoidea</taxon>
        <taxon>Ixodidae</taxon>
        <taxon>Haemaphysalinae</taxon>
        <taxon>Haemaphysalis</taxon>
    </lineage>
</organism>
<gene>
    <name evidence="3" type="ORF">HPB48_018953</name>
</gene>
<feature type="compositionally biased region" description="Basic residues" evidence="2">
    <location>
        <begin position="239"/>
        <end position="254"/>
    </location>
</feature>
<evidence type="ECO:0000256" key="2">
    <source>
        <dbReference type="SAM" id="MobiDB-lite"/>
    </source>
</evidence>
<feature type="region of interest" description="Disordered" evidence="2">
    <location>
        <begin position="65"/>
        <end position="100"/>
    </location>
</feature>
<feature type="coiled-coil region" evidence="1">
    <location>
        <begin position="103"/>
        <end position="137"/>
    </location>
</feature>
<feature type="compositionally biased region" description="Basic residues" evidence="2">
    <location>
        <begin position="70"/>
        <end position="87"/>
    </location>
</feature>
<dbReference type="AlphaFoldDB" id="A0A9J6GHH5"/>
<keyword evidence="1" id="KW-0175">Coiled coil</keyword>
<evidence type="ECO:0000256" key="1">
    <source>
        <dbReference type="SAM" id="Coils"/>
    </source>
</evidence>
<keyword evidence="4" id="KW-1185">Reference proteome</keyword>
<dbReference type="EMBL" id="JABSTR010000007">
    <property type="protein sequence ID" value="KAH9374635.1"/>
    <property type="molecule type" value="Genomic_DNA"/>
</dbReference>
<comment type="caution">
    <text evidence="3">The sequence shown here is derived from an EMBL/GenBank/DDBJ whole genome shotgun (WGS) entry which is preliminary data.</text>
</comment>
<name>A0A9J6GHH5_HAELO</name>
<feature type="compositionally biased region" description="Basic and acidic residues" evidence="2">
    <location>
        <begin position="255"/>
        <end position="264"/>
    </location>
</feature>
<feature type="compositionally biased region" description="Polar residues" evidence="2">
    <location>
        <begin position="303"/>
        <end position="317"/>
    </location>
</feature>
<evidence type="ECO:0000313" key="4">
    <source>
        <dbReference type="Proteomes" id="UP000821853"/>
    </source>
</evidence>
<sequence>MDSLTCLPGKDAAPATARGIIFGRARPEWTTRFVQPIPSCYTDIRSRFHYTFSKLHAAAFTTPPPLYLRSKSKARRASRSSSRHNSTRRPAAAGTGSAAPDELQQLRTMVQEQKGTIEKLTNTIDRLTRQLEELRISQAGGKNAAAAATTTSAIGPAPSQPARPPQGQAGRRSSNSRSSGRRRGKPALSRASHRSHNRQRKTRTPRPPPSGERRSTATTTCKKRRWTRRKTTTTTPSRSSHRRRCRRPAKRRPPARKEHCKDEVLPQGFRRPNADYREYPVQWRKGTLTLKEKGSLRGAAAQSDDTPARSNQRNQPGTHRKSQVEHYGSQPTRQDREPGSKEGNWVYPARNAAREVILVGDANVSKFGADAQKAIGAPGAVGLLYAKKATAATAIRYVKTYERKAKPICRIYVLHVGLVDVLLRAPEETVRNFEANWADRLGDLEVCSIPEITTRGGETRAAVVMANARLEVVQPFAAQIHDLSRVGRQA</sequence>
<dbReference type="VEuPathDB" id="VectorBase:HLOH_059782"/>
<feature type="compositionally biased region" description="Low complexity" evidence="2">
    <location>
        <begin position="142"/>
        <end position="157"/>
    </location>
</feature>
<dbReference type="Proteomes" id="UP000821853">
    <property type="component" value="Chromosome 5"/>
</dbReference>
<evidence type="ECO:0000313" key="3">
    <source>
        <dbReference type="EMBL" id="KAH9374635.1"/>
    </source>
</evidence>
<feature type="region of interest" description="Disordered" evidence="2">
    <location>
        <begin position="142"/>
        <end position="266"/>
    </location>
</feature>
<feature type="compositionally biased region" description="Basic residues" evidence="2">
    <location>
        <begin position="221"/>
        <end position="231"/>
    </location>
</feature>
<proteinExistence type="predicted"/>
<feature type="region of interest" description="Disordered" evidence="2">
    <location>
        <begin position="290"/>
        <end position="346"/>
    </location>
</feature>
<protein>
    <submittedName>
        <fullName evidence="3">Uncharacterized protein</fullName>
    </submittedName>
</protein>